<dbReference type="RefSeq" id="WP_038090703.1">
    <property type="nucleotide sequence ID" value="NZ_JQSG02000006.1"/>
</dbReference>
<evidence type="ECO:0008006" key="4">
    <source>
        <dbReference type="Google" id="ProtNLM"/>
    </source>
</evidence>
<comment type="similarity">
    <text evidence="1">Belongs to the bactofilin family.</text>
</comment>
<evidence type="ECO:0000256" key="1">
    <source>
        <dbReference type="ARBA" id="ARBA00044755"/>
    </source>
</evidence>
<dbReference type="STRING" id="160660.BJI67_12330"/>
<dbReference type="EMBL" id="JQSG02000006">
    <property type="protein sequence ID" value="OBS08585.1"/>
    <property type="molecule type" value="Genomic_DNA"/>
</dbReference>
<dbReference type="OrthoDB" id="5294247at2"/>
<organism evidence="2 3">
    <name type="scientific">Acidihalobacter prosperus</name>
    <dbReference type="NCBI Taxonomy" id="160660"/>
    <lineage>
        <taxon>Bacteria</taxon>
        <taxon>Pseudomonadati</taxon>
        <taxon>Pseudomonadota</taxon>
        <taxon>Gammaproteobacteria</taxon>
        <taxon>Chromatiales</taxon>
        <taxon>Ectothiorhodospiraceae</taxon>
        <taxon>Acidihalobacter</taxon>
    </lineage>
</organism>
<dbReference type="PANTHER" id="PTHR35024:SF4">
    <property type="entry name" value="POLYMER-FORMING CYTOSKELETAL PROTEIN"/>
    <property type="match status" value="1"/>
</dbReference>
<evidence type="ECO:0000313" key="3">
    <source>
        <dbReference type="Proteomes" id="UP000029273"/>
    </source>
</evidence>
<reference evidence="2 3" key="1">
    <citation type="journal article" date="2014" name="Genome Announc.">
        <title>Draft Genome Sequence of the Iron-Oxidizing, Acidophilic, and Halotolerant 'Thiobacillus prosperus' Type Strain DSM 5130.</title>
        <authorList>
            <person name="Ossandon F.J."/>
            <person name="Cardenas J.P."/>
            <person name="Corbett M."/>
            <person name="Quatrini R."/>
            <person name="Holmes D.S."/>
            <person name="Watkin E."/>
        </authorList>
    </citation>
    <scope>NUCLEOTIDE SEQUENCE [LARGE SCALE GENOMIC DNA]</scope>
    <source>
        <strain evidence="2 3">DSM 5130</strain>
    </source>
</reference>
<name>A0A1A6C209_9GAMM</name>
<dbReference type="PANTHER" id="PTHR35024">
    <property type="entry name" value="HYPOTHETICAL CYTOSOLIC PROTEIN"/>
    <property type="match status" value="1"/>
</dbReference>
<dbReference type="AlphaFoldDB" id="A0A1A6C209"/>
<evidence type="ECO:0000313" key="2">
    <source>
        <dbReference type="EMBL" id="OBS08585.1"/>
    </source>
</evidence>
<protein>
    <recommendedName>
        <fullName evidence="4">Cell shape determination protein CcmA</fullName>
    </recommendedName>
</protein>
<comment type="caution">
    <text evidence="2">The sequence shown here is derived from an EMBL/GenBank/DDBJ whole genome shotgun (WGS) entry which is preliminary data.</text>
</comment>
<keyword evidence="3" id="KW-1185">Reference proteome</keyword>
<dbReference type="Pfam" id="PF04519">
    <property type="entry name" value="Bactofilin"/>
    <property type="match status" value="1"/>
</dbReference>
<gene>
    <name evidence="2" type="ORF">Thpro_022835</name>
</gene>
<accession>A0A1A6C209</accession>
<dbReference type="Proteomes" id="UP000029273">
    <property type="component" value="Unassembled WGS sequence"/>
</dbReference>
<sequence>MWNGKKKFNAVRVDTLIGKGTVITGGVSFVGGLHVDGRVQGNVTAGDTSGTMLVLSENGAIEGEVHAPNIVLNGTVDGDVHSSEHLELAANAKIRGDVYYNLLEMAVGAEVNGNLVHRKGGKLQLEDRRNEQPAADVESDS</sequence>
<dbReference type="InterPro" id="IPR007607">
    <property type="entry name" value="BacA/B"/>
</dbReference>
<proteinExistence type="inferred from homology"/>